<dbReference type="OrthoDB" id="277832at2759"/>
<evidence type="ECO:0008006" key="4">
    <source>
        <dbReference type="Google" id="ProtNLM"/>
    </source>
</evidence>
<gene>
    <name evidence="2" type="ORF">AGLY_000963</name>
</gene>
<dbReference type="Proteomes" id="UP000475862">
    <property type="component" value="Unassembled WGS sequence"/>
</dbReference>
<dbReference type="EMBL" id="VYZN01000001">
    <property type="protein sequence ID" value="KAE9545420.1"/>
    <property type="molecule type" value="Genomic_DNA"/>
</dbReference>
<evidence type="ECO:0000313" key="2">
    <source>
        <dbReference type="EMBL" id="KAE9545420.1"/>
    </source>
</evidence>
<reference evidence="2 3" key="1">
    <citation type="submission" date="2019-08" db="EMBL/GenBank/DDBJ databases">
        <title>The genome of the soybean aphid Biotype 1, its phylome, world population structure and adaptation to the North American continent.</title>
        <authorList>
            <person name="Giordano R."/>
            <person name="Donthu R.K."/>
            <person name="Hernandez A.G."/>
            <person name="Wright C.L."/>
            <person name="Zimin A.V."/>
        </authorList>
    </citation>
    <scope>NUCLEOTIDE SEQUENCE [LARGE SCALE GENOMIC DNA]</scope>
    <source>
        <tissue evidence="2">Whole aphids</tissue>
    </source>
</reference>
<keyword evidence="1" id="KW-0472">Membrane</keyword>
<evidence type="ECO:0000256" key="1">
    <source>
        <dbReference type="SAM" id="Phobius"/>
    </source>
</evidence>
<proteinExistence type="predicted"/>
<keyword evidence="1" id="KW-1133">Transmembrane helix</keyword>
<comment type="caution">
    <text evidence="2">The sequence shown here is derived from an EMBL/GenBank/DDBJ whole genome shotgun (WGS) entry which is preliminary data.</text>
</comment>
<keyword evidence="3" id="KW-1185">Reference proteome</keyword>
<evidence type="ECO:0000313" key="3">
    <source>
        <dbReference type="Proteomes" id="UP000475862"/>
    </source>
</evidence>
<keyword evidence="1" id="KW-0812">Transmembrane</keyword>
<dbReference type="AlphaFoldDB" id="A0A6G0U9I5"/>
<sequence length="213" mass="24495">MQPQLSQLTSKYKTIIFYSTPPQLSIQSQYITVFQKIFLTFYSTQTYDVVTDEFLTAAQFQIIKCKMRFIARIPINTTLIIVETRIHQQTNTSKDFKFIGLRTNVKIYYVKHIILILYFIIVFSHCSINLIALFISAALHNTKQLSTTIGLTIGKDTKRSDILLLYICFSALSISGSTYSFGQQSSVFKRYIRPSMFNIFGRKTSITSHGLTM</sequence>
<name>A0A6G0U9I5_APHGL</name>
<accession>A0A6G0U9I5</accession>
<protein>
    <recommendedName>
        <fullName evidence="4">Transmembrane protein</fullName>
    </recommendedName>
</protein>
<feature type="transmembrane region" description="Helical" evidence="1">
    <location>
        <begin position="163"/>
        <end position="182"/>
    </location>
</feature>
<organism evidence="2 3">
    <name type="scientific">Aphis glycines</name>
    <name type="common">Soybean aphid</name>
    <dbReference type="NCBI Taxonomy" id="307491"/>
    <lineage>
        <taxon>Eukaryota</taxon>
        <taxon>Metazoa</taxon>
        <taxon>Ecdysozoa</taxon>
        <taxon>Arthropoda</taxon>
        <taxon>Hexapoda</taxon>
        <taxon>Insecta</taxon>
        <taxon>Pterygota</taxon>
        <taxon>Neoptera</taxon>
        <taxon>Paraneoptera</taxon>
        <taxon>Hemiptera</taxon>
        <taxon>Sternorrhyncha</taxon>
        <taxon>Aphidomorpha</taxon>
        <taxon>Aphidoidea</taxon>
        <taxon>Aphididae</taxon>
        <taxon>Aphidini</taxon>
        <taxon>Aphis</taxon>
        <taxon>Aphis</taxon>
    </lineage>
</organism>
<feature type="transmembrane region" description="Helical" evidence="1">
    <location>
        <begin position="115"/>
        <end position="139"/>
    </location>
</feature>